<reference evidence="1 2" key="1">
    <citation type="journal article" date="2013" name="Genome Announc.">
        <title>Draft Genome Sequence of the Methanotrophic Gammaproteobacterium Methyloglobulus morosus DSM 22980 Strain KoM1.</title>
        <authorList>
            <person name="Poehlein A."/>
            <person name="Deutzmann J.S."/>
            <person name="Daniel R."/>
            <person name="Simeonova D.D."/>
        </authorList>
    </citation>
    <scope>NUCLEOTIDE SEQUENCE [LARGE SCALE GENOMIC DNA]</scope>
    <source>
        <strain evidence="1 2">KoM1</strain>
    </source>
</reference>
<gene>
    <name evidence="1" type="ORF">MGMO_144c00190</name>
</gene>
<dbReference type="Gene3D" id="3.20.20.450">
    <property type="entry name" value="EAL domain"/>
    <property type="match status" value="1"/>
</dbReference>
<evidence type="ECO:0000313" key="1">
    <source>
        <dbReference type="EMBL" id="ESS68708.1"/>
    </source>
</evidence>
<sequence length="288" mass="32957">MSLHHLIEVFNDAFEHEQNFSYRPFIMKDKSVNGLFGPIRIGSLFSPIRQSAKPTRIIGHAAQIEVAANTNHYVHENEIANLLADRATYHSNLESIITFDRLSRTVHILNYLTLLPVDQLLFLDVDPRHILGVKKDHGVYFQDFIAKAGLETKNIVVVLTVYNQYAHYFQKLLEGLENYRRQGYQIALKFDILPTDKAMTDLIAQLMPQYLFVSARALEQLPKAMVEDTLATLMTLGAITKSQTILQHVDDKKADLLAHHSGFDYVEGSYYRAIPFDYSRKPESFSRA</sequence>
<dbReference type="OrthoDB" id="1673646at2"/>
<dbReference type="PATRIC" id="fig|1116472.3.peg.3545"/>
<keyword evidence="2" id="KW-1185">Reference proteome</keyword>
<dbReference type="SUPFAM" id="SSF141868">
    <property type="entry name" value="EAL domain-like"/>
    <property type="match status" value="1"/>
</dbReference>
<dbReference type="STRING" id="1116472.MGMO_144c00190"/>
<comment type="caution">
    <text evidence="1">The sequence shown here is derived from an EMBL/GenBank/DDBJ whole genome shotgun (WGS) entry which is preliminary data.</text>
</comment>
<evidence type="ECO:0000313" key="2">
    <source>
        <dbReference type="Proteomes" id="UP000017842"/>
    </source>
</evidence>
<name>V5BVZ5_9GAMM</name>
<proteinExistence type="predicted"/>
<dbReference type="InterPro" id="IPR035919">
    <property type="entry name" value="EAL_sf"/>
</dbReference>
<dbReference type="AlphaFoldDB" id="V5BVZ5"/>
<dbReference type="eggNOG" id="COG2200">
    <property type="taxonomic scope" value="Bacteria"/>
</dbReference>
<protein>
    <recommendedName>
        <fullName evidence="3">EAL domain-containing protein</fullName>
    </recommendedName>
</protein>
<organism evidence="1 2">
    <name type="scientific">Methyloglobulus morosus KoM1</name>
    <dbReference type="NCBI Taxonomy" id="1116472"/>
    <lineage>
        <taxon>Bacteria</taxon>
        <taxon>Pseudomonadati</taxon>
        <taxon>Pseudomonadota</taxon>
        <taxon>Gammaproteobacteria</taxon>
        <taxon>Methylococcales</taxon>
        <taxon>Methylococcaceae</taxon>
        <taxon>Methyloglobulus</taxon>
    </lineage>
</organism>
<dbReference type="EMBL" id="AYLO01000133">
    <property type="protein sequence ID" value="ESS68708.1"/>
    <property type="molecule type" value="Genomic_DNA"/>
</dbReference>
<dbReference type="Proteomes" id="UP000017842">
    <property type="component" value="Unassembled WGS sequence"/>
</dbReference>
<dbReference type="RefSeq" id="WP_023496172.1">
    <property type="nucleotide sequence ID" value="NZ_AYLO01000133.1"/>
</dbReference>
<evidence type="ECO:0008006" key="3">
    <source>
        <dbReference type="Google" id="ProtNLM"/>
    </source>
</evidence>
<accession>V5BVZ5</accession>